<proteinExistence type="predicted"/>
<organism evidence="1 2">
    <name type="scientific">Tectimicrobiota bacterium</name>
    <dbReference type="NCBI Taxonomy" id="2528274"/>
    <lineage>
        <taxon>Bacteria</taxon>
        <taxon>Pseudomonadati</taxon>
        <taxon>Nitrospinota/Tectimicrobiota group</taxon>
        <taxon>Candidatus Tectimicrobiota</taxon>
    </lineage>
</organism>
<evidence type="ECO:0000313" key="1">
    <source>
        <dbReference type="EMBL" id="MBI4596307.1"/>
    </source>
</evidence>
<dbReference type="EMBL" id="JACQWF010000354">
    <property type="protein sequence ID" value="MBI4596307.1"/>
    <property type="molecule type" value="Genomic_DNA"/>
</dbReference>
<name>A0A933GMG3_UNCTE</name>
<accession>A0A933GMG3</accession>
<evidence type="ECO:0008006" key="3">
    <source>
        <dbReference type="Google" id="ProtNLM"/>
    </source>
</evidence>
<sequence length="236" mass="27131">MEFQNLKLEKAVIEIRYPKAYLLWDRAGSLWTTVLKNWPALNNIEANPSKTVFRLDLEAVYELVVEFEAARIVAHRPKQNLVEFQSIVSTFLAIIAEMLNIEQFARVGFRLIYSHETATREAADELITHMNLIRVPEGQYFGLQKKTISPALTVKFTGEEVGATVRINSQTQVIDFVPAPGFFEIEAINKQSHRVLFDVDYFTIATVDVSQMNFTEWISQIYHLIKRDSNQFLKGS</sequence>
<reference evidence="1" key="1">
    <citation type="submission" date="2020-07" db="EMBL/GenBank/DDBJ databases">
        <title>Huge and variable diversity of episymbiotic CPR bacteria and DPANN archaea in groundwater ecosystems.</title>
        <authorList>
            <person name="He C.Y."/>
            <person name="Keren R."/>
            <person name="Whittaker M."/>
            <person name="Farag I.F."/>
            <person name="Doudna J."/>
            <person name="Cate J.H.D."/>
            <person name="Banfield J.F."/>
        </authorList>
    </citation>
    <scope>NUCLEOTIDE SEQUENCE</scope>
    <source>
        <strain evidence="1">NC_groundwater_1482_Ag_S-0.65um_47_24</strain>
    </source>
</reference>
<dbReference type="AlphaFoldDB" id="A0A933GMG3"/>
<dbReference type="Proteomes" id="UP000772181">
    <property type="component" value="Unassembled WGS sequence"/>
</dbReference>
<gene>
    <name evidence="1" type="ORF">HY730_08035</name>
</gene>
<protein>
    <recommendedName>
        <fullName evidence="3">TIGR04255 family protein</fullName>
    </recommendedName>
</protein>
<comment type="caution">
    <text evidence="1">The sequence shown here is derived from an EMBL/GenBank/DDBJ whole genome shotgun (WGS) entry which is preliminary data.</text>
</comment>
<evidence type="ECO:0000313" key="2">
    <source>
        <dbReference type="Proteomes" id="UP000772181"/>
    </source>
</evidence>